<dbReference type="PROSITE" id="PS50235">
    <property type="entry name" value="USP_3"/>
    <property type="match status" value="1"/>
</dbReference>
<feature type="domain" description="USP" evidence="4">
    <location>
        <begin position="705"/>
        <end position="1079"/>
    </location>
</feature>
<dbReference type="InterPro" id="IPR018200">
    <property type="entry name" value="USP_CS"/>
</dbReference>
<feature type="region of interest" description="Disordered" evidence="2">
    <location>
        <begin position="146"/>
        <end position="390"/>
    </location>
</feature>
<dbReference type="Pfam" id="PF00443">
    <property type="entry name" value="UCH"/>
    <property type="match status" value="1"/>
</dbReference>
<dbReference type="InterPro" id="IPR001394">
    <property type="entry name" value="Peptidase_C19_UCH"/>
</dbReference>
<dbReference type="Proteomes" id="UP000799536">
    <property type="component" value="Unassembled WGS sequence"/>
</dbReference>
<dbReference type="SUPFAM" id="SSF54001">
    <property type="entry name" value="Cysteine proteinases"/>
    <property type="match status" value="1"/>
</dbReference>
<organism evidence="5 6">
    <name type="scientific">Delitschia confertaspora ATCC 74209</name>
    <dbReference type="NCBI Taxonomy" id="1513339"/>
    <lineage>
        <taxon>Eukaryota</taxon>
        <taxon>Fungi</taxon>
        <taxon>Dikarya</taxon>
        <taxon>Ascomycota</taxon>
        <taxon>Pezizomycotina</taxon>
        <taxon>Dothideomycetes</taxon>
        <taxon>Pleosporomycetidae</taxon>
        <taxon>Pleosporales</taxon>
        <taxon>Delitschiaceae</taxon>
        <taxon>Delitschia</taxon>
    </lineage>
</organism>
<protein>
    <submittedName>
        <fullName evidence="5">Cysteine proteinase</fullName>
    </submittedName>
</protein>
<feature type="compositionally biased region" description="Polar residues" evidence="2">
    <location>
        <begin position="203"/>
        <end position="212"/>
    </location>
</feature>
<proteinExistence type="inferred from homology"/>
<feature type="compositionally biased region" description="Polar residues" evidence="2">
    <location>
        <begin position="318"/>
        <end position="340"/>
    </location>
</feature>
<dbReference type="SUPFAM" id="SSF52821">
    <property type="entry name" value="Rhodanese/Cell cycle control phosphatase"/>
    <property type="match status" value="1"/>
</dbReference>
<feature type="compositionally biased region" description="Low complexity" evidence="2">
    <location>
        <begin position="277"/>
        <end position="291"/>
    </location>
</feature>
<accession>A0A9P4MQK7</accession>
<name>A0A9P4MQK7_9PLEO</name>
<feature type="compositionally biased region" description="Polar residues" evidence="2">
    <location>
        <begin position="348"/>
        <end position="381"/>
    </location>
</feature>
<dbReference type="PROSITE" id="PS50206">
    <property type="entry name" value="RHODANESE_3"/>
    <property type="match status" value="1"/>
</dbReference>
<feature type="region of interest" description="Disordered" evidence="2">
    <location>
        <begin position="543"/>
        <end position="563"/>
    </location>
</feature>
<dbReference type="InterPro" id="IPR038765">
    <property type="entry name" value="Papain-like_cys_pep_sf"/>
</dbReference>
<comment type="similarity">
    <text evidence="1">Belongs to the peptidase C19 family.</text>
</comment>
<gene>
    <name evidence="5" type="ORF">GQ43DRAFT_414741</name>
</gene>
<dbReference type="InterPro" id="IPR036873">
    <property type="entry name" value="Rhodanese-like_dom_sf"/>
</dbReference>
<dbReference type="EMBL" id="ML993956">
    <property type="protein sequence ID" value="KAF2201909.1"/>
    <property type="molecule type" value="Genomic_DNA"/>
</dbReference>
<dbReference type="PANTHER" id="PTHR21646:SF23">
    <property type="entry name" value="UBIQUITIN CARBOXYL-TERMINAL HYDROLASE USP2"/>
    <property type="match status" value="1"/>
</dbReference>
<dbReference type="AlphaFoldDB" id="A0A9P4MQK7"/>
<sequence length="1086" mass="122251">MNGGYSNGARGLGSDAWKGSEGARDETHSVEPLPHIDDIISLATQKVDELRACPIPHLLREARSSFNAARLMMQGRKGQDRAYRDYLIAFELAVEAIPRSRDFVDRIQTSRGDLNRDYMLLVKEIHAYELQFENIKNIIVNDNRRNGTRSRCRASSSRPSSSNGAQQSRYTPATYTHEHRHSNGATVRYRDDELMLPDPPTTAPNGGVSSAKIQDPSPRKPLVHSKPQSLHSRAVHSTTNGYGDDLAERFARLRPTSTPVDTRNFTPDTDYSVKMPSPSDYHSSSRSLGPRDLPPPLQPPKLPLITNLPPSMPKAPSPTYSPARNLSSPLGINPPRSTARSMVGTGGRSNSQSHLAASGSTQPSYRNGATDSYFPNSTHAGTSRRKSLHKPQEFQITAEKLYDYIRLYDVLLIDVRGREEFDSGHIFVRSIVCIEPTALDDGCSAEQLQDRLVLSPDEEQAMFERRHEYDLVVYYDESTKTNAFLDKHNRNDREMALKRLFDTLYEFNAEKPLQQAPIFLMGGLNAWVSLMGPQALKTSSTATLGHAGRTKPTRPIGRVSAASHASKLSLQKRRIREYAPMDPEEERQFLEEARQGRAVFEQPSMDEEDDEPTSPIYRSTEEFLRRYPEVDMGQQSMVYPPARPQIPGHTIAPTIPSAPSRPPPSVPRVSYSGVHERQIAPHGRTTLSPAYVSPGRHGLLRLPKTGLVNFGATCYMNSIIQCLSGTIQLSHIFLGTKFREDIQKGTWKGSRGVMPETYSTLLSNLWKGDVAAVRPMSFKKLCARLNSQWGTDQQQDANEFFEFVIDTLHEDLNVTYSNKPLRDLTTADEQARERLPRPYVAKVEWERYTHREKSIINDLFQGQYSSRLFCTTCGTTSTTYEPFWSLSVEIPHDRPGDLRDCLRSYCSEERLLGEDEWRCPKCKVDREATKKITITRAPDLLVISFKRFSASRTQQSRKVHTPIEFPLHGLDLGPFMEPPLTPVQEQHIKATARDGTAQLVGLKTDPSMNGPYIYNAYAVVRHLGSTLGSGHYIALVKDKARGVWRQYNDERVVDFEPGNLPASDRLQNEKAYIVFYERERVAGGAF</sequence>
<dbReference type="InterPro" id="IPR001763">
    <property type="entry name" value="Rhodanese-like_dom"/>
</dbReference>
<feature type="region of interest" description="Disordered" evidence="2">
    <location>
        <begin position="1"/>
        <end position="30"/>
    </location>
</feature>
<dbReference type="Pfam" id="PF00581">
    <property type="entry name" value="Rhodanese"/>
    <property type="match status" value="1"/>
</dbReference>
<feature type="compositionally biased region" description="Low complexity" evidence="2">
    <location>
        <begin position="153"/>
        <end position="162"/>
    </location>
</feature>
<dbReference type="PROSITE" id="PS00972">
    <property type="entry name" value="USP_1"/>
    <property type="match status" value="1"/>
</dbReference>
<comment type="caution">
    <text evidence="5">The sequence shown here is derived from an EMBL/GenBank/DDBJ whole genome shotgun (WGS) entry which is preliminary data.</text>
</comment>
<dbReference type="Gene3D" id="3.40.250.10">
    <property type="entry name" value="Rhodanese-like domain"/>
    <property type="match status" value="1"/>
</dbReference>
<dbReference type="Gene3D" id="3.90.70.10">
    <property type="entry name" value="Cysteine proteinases"/>
    <property type="match status" value="1"/>
</dbReference>
<dbReference type="InterPro" id="IPR050185">
    <property type="entry name" value="Ub_carboxyl-term_hydrolase"/>
</dbReference>
<dbReference type="CDD" id="cd02674">
    <property type="entry name" value="Peptidase_C19R"/>
    <property type="match status" value="1"/>
</dbReference>
<feature type="compositionally biased region" description="Polar residues" evidence="2">
    <location>
        <begin position="255"/>
        <end position="269"/>
    </location>
</feature>
<evidence type="ECO:0000313" key="6">
    <source>
        <dbReference type="Proteomes" id="UP000799536"/>
    </source>
</evidence>
<feature type="compositionally biased region" description="Basic and acidic residues" evidence="2">
    <location>
        <begin position="21"/>
        <end position="30"/>
    </location>
</feature>
<dbReference type="GO" id="GO:0004843">
    <property type="term" value="F:cysteine-type deubiquitinase activity"/>
    <property type="evidence" value="ECO:0007669"/>
    <property type="project" value="InterPro"/>
</dbReference>
<evidence type="ECO:0000259" key="4">
    <source>
        <dbReference type="PROSITE" id="PS50235"/>
    </source>
</evidence>
<feature type="compositionally biased region" description="Polar residues" evidence="2">
    <location>
        <begin position="226"/>
        <end position="241"/>
    </location>
</feature>
<evidence type="ECO:0000313" key="5">
    <source>
        <dbReference type="EMBL" id="KAF2201909.1"/>
    </source>
</evidence>
<feature type="compositionally biased region" description="Polar residues" evidence="2">
    <location>
        <begin position="163"/>
        <end position="174"/>
    </location>
</feature>
<reference evidence="5" key="1">
    <citation type="journal article" date="2020" name="Stud. Mycol.">
        <title>101 Dothideomycetes genomes: a test case for predicting lifestyles and emergence of pathogens.</title>
        <authorList>
            <person name="Haridas S."/>
            <person name="Albert R."/>
            <person name="Binder M."/>
            <person name="Bloem J."/>
            <person name="Labutti K."/>
            <person name="Salamov A."/>
            <person name="Andreopoulos B."/>
            <person name="Baker S."/>
            <person name="Barry K."/>
            <person name="Bills G."/>
            <person name="Bluhm B."/>
            <person name="Cannon C."/>
            <person name="Castanera R."/>
            <person name="Culley D."/>
            <person name="Daum C."/>
            <person name="Ezra D."/>
            <person name="Gonzalez J."/>
            <person name="Henrissat B."/>
            <person name="Kuo A."/>
            <person name="Liang C."/>
            <person name="Lipzen A."/>
            <person name="Lutzoni F."/>
            <person name="Magnuson J."/>
            <person name="Mondo S."/>
            <person name="Nolan M."/>
            <person name="Ohm R."/>
            <person name="Pangilinan J."/>
            <person name="Park H.-J."/>
            <person name="Ramirez L."/>
            <person name="Alfaro M."/>
            <person name="Sun H."/>
            <person name="Tritt A."/>
            <person name="Yoshinaga Y."/>
            <person name="Zwiers L.-H."/>
            <person name="Turgeon B."/>
            <person name="Goodwin S."/>
            <person name="Spatafora J."/>
            <person name="Crous P."/>
            <person name="Grigoriev I."/>
        </authorList>
    </citation>
    <scope>NUCLEOTIDE SEQUENCE</scope>
    <source>
        <strain evidence="5">ATCC 74209</strain>
    </source>
</reference>
<evidence type="ECO:0000259" key="3">
    <source>
        <dbReference type="PROSITE" id="PS50206"/>
    </source>
</evidence>
<dbReference type="InterPro" id="IPR028889">
    <property type="entry name" value="USP"/>
</dbReference>
<feature type="compositionally biased region" description="Pro residues" evidence="2">
    <location>
        <begin position="292"/>
        <end position="302"/>
    </location>
</feature>
<evidence type="ECO:0000256" key="1">
    <source>
        <dbReference type="ARBA" id="ARBA00009085"/>
    </source>
</evidence>
<dbReference type="PANTHER" id="PTHR21646">
    <property type="entry name" value="UBIQUITIN CARBOXYL-TERMINAL HYDROLASE"/>
    <property type="match status" value="1"/>
</dbReference>
<dbReference type="GO" id="GO:0016579">
    <property type="term" value="P:protein deubiquitination"/>
    <property type="evidence" value="ECO:0007669"/>
    <property type="project" value="InterPro"/>
</dbReference>
<feature type="domain" description="Rhodanese" evidence="3">
    <location>
        <begin position="406"/>
        <end position="536"/>
    </location>
</feature>
<dbReference type="OrthoDB" id="292964at2759"/>
<keyword evidence="6" id="KW-1185">Reference proteome</keyword>
<evidence type="ECO:0000256" key="2">
    <source>
        <dbReference type="SAM" id="MobiDB-lite"/>
    </source>
</evidence>